<organism evidence="1 2">
    <name type="scientific">Collybia nuda</name>
    <dbReference type="NCBI Taxonomy" id="64659"/>
    <lineage>
        <taxon>Eukaryota</taxon>
        <taxon>Fungi</taxon>
        <taxon>Dikarya</taxon>
        <taxon>Basidiomycota</taxon>
        <taxon>Agaricomycotina</taxon>
        <taxon>Agaricomycetes</taxon>
        <taxon>Agaricomycetidae</taxon>
        <taxon>Agaricales</taxon>
        <taxon>Tricholomatineae</taxon>
        <taxon>Clitocybaceae</taxon>
        <taxon>Collybia</taxon>
    </lineage>
</organism>
<dbReference type="Proteomes" id="UP000807353">
    <property type="component" value="Unassembled WGS sequence"/>
</dbReference>
<evidence type="ECO:0000313" key="2">
    <source>
        <dbReference type="Proteomes" id="UP000807353"/>
    </source>
</evidence>
<reference evidence="1" key="1">
    <citation type="submission" date="2020-11" db="EMBL/GenBank/DDBJ databases">
        <authorList>
            <consortium name="DOE Joint Genome Institute"/>
            <person name="Ahrendt S."/>
            <person name="Riley R."/>
            <person name="Andreopoulos W."/>
            <person name="Labutti K."/>
            <person name="Pangilinan J."/>
            <person name="Ruiz-Duenas F.J."/>
            <person name="Barrasa J.M."/>
            <person name="Sanchez-Garcia M."/>
            <person name="Camarero S."/>
            <person name="Miyauchi S."/>
            <person name="Serrano A."/>
            <person name="Linde D."/>
            <person name="Babiker R."/>
            <person name="Drula E."/>
            <person name="Ayuso-Fernandez I."/>
            <person name="Pacheco R."/>
            <person name="Padilla G."/>
            <person name="Ferreira P."/>
            <person name="Barriuso J."/>
            <person name="Kellner H."/>
            <person name="Castanera R."/>
            <person name="Alfaro M."/>
            <person name="Ramirez L."/>
            <person name="Pisabarro A.G."/>
            <person name="Kuo A."/>
            <person name="Tritt A."/>
            <person name="Lipzen A."/>
            <person name="He G."/>
            <person name="Yan M."/>
            <person name="Ng V."/>
            <person name="Cullen D."/>
            <person name="Martin F."/>
            <person name="Rosso M.-N."/>
            <person name="Henrissat B."/>
            <person name="Hibbett D."/>
            <person name="Martinez A.T."/>
            <person name="Grigoriev I.V."/>
        </authorList>
    </citation>
    <scope>NUCLEOTIDE SEQUENCE</scope>
    <source>
        <strain evidence="1">CBS 247.69</strain>
    </source>
</reference>
<dbReference type="AlphaFoldDB" id="A0A9P5XYM7"/>
<accession>A0A9P5XYM7</accession>
<dbReference type="EMBL" id="MU150351">
    <property type="protein sequence ID" value="KAF9458056.1"/>
    <property type="molecule type" value="Genomic_DNA"/>
</dbReference>
<keyword evidence="2" id="KW-1185">Reference proteome</keyword>
<name>A0A9P5XYM7_9AGAR</name>
<gene>
    <name evidence="1" type="ORF">BDZ94DRAFT_152972</name>
</gene>
<comment type="caution">
    <text evidence="1">The sequence shown here is derived from an EMBL/GenBank/DDBJ whole genome shotgun (WGS) entry which is preliminary data.</text>
</comment>
<sequence length="97" mass="10195">MMFGSAPLAGNPVEHYLSTVVGTNSGAYIQEQWPRAVRDLLIANQVVIQPAGQSDSDPSIQHEFHSQCQCGGVTSTSQTGGTAAGQIHCRGTISLLI</sequence>
<protein>
    <submittedName>
        <fullName evidence="1">Uncharacterized protein</fullName>
    </submittedName>
</protein>
<evidence type="ECO:0000313" key="1">
    <source>
        <dbReference type="EMBL" id="KAF9458056.1"/>
    </source>
</evidence>
<proteinExistence type="predicted"/>
<dbReference type="OrthoDB" id="3361907at2759"/>